<name>A0A5B7KES4_PORTR</name>
<sequence>MLRCKTRRCGLHAEFLLGGKRGGCGRCRCQADPDGMDTAKPGVGKEDGYEAGWWEKQGLKPGNIIKCGCTLHLLQANHKTCHLRLYVGI</sequence>
<dbReference type="AlphaFoldDB" id="A0A5B7KES4"/>
<dbReference type="Proteomes" id="UP000324222">
    <property type="component" value="Unassembled WGS sequence"/>
</dbReference>
<proteinExistence type="predicted"/>
<organism evidence="1 2">
    <name type="scientific">Portunus trituberculatus</name>
    <name type="common">Swimming crab</name>
    <name type="synonym">Neptunus trituberculatus</name>
    <dbReference type="NCBI Taxonomy" id="210409"/>
    <lineage>
        <taxon>Eukaryota</taxon>
        <taxon>Metazoa</taxon>
        <taxon>Ecdysozoa</taxon>
        <taxon>Arthropoda</taxon>
        <taxon>Crustacea</taxon>
        <taxon>Multicrustacea</taxon>
        <taxon>Malacostraca</taxon>
        <taxon>Eumalacostraca</taxon>
        <taxon>Eucarida</taxon>
        <taxon>Decapoda</taxon>
        <taxon>Pleocyemata</taxon>
        <taxon>Brachyura</taxon>
        <taxon>Eubrachyura</taxon>
        <taxon>Portunoidea</taxon>
        <taxon>Portunidae</taxon>
        <taxon>Portuninae</taxon>
        <taxon>Portunus</taxon>
    </lineage>
</organism>
<protein>
    <submittedName>
        <fullName evidence="1">Uncharacterized protein</fullName>
    </submittedName>
</protein>
<evidence type="ECO:0000313" key="2">
    <source>
        <dbReference type="Proteomes" id="UP000324222"/>
    </source>
</evidence>
<evidence type="ECO:0000313" key="1">
    <source>
        <dbReference type="EMBL" id="MPD05366.1"/>
    </source>
</evidence>
<comment type="caution">
    <text evidence="1">The sequence shown here is derived from an EMBL/GenBank/DDBJ whole genome shotgun (WGS) entry which is preliminary data.</text>
</comment>
<keyword evidence="2" id="KW-1185">Reference proteome</keyword>
<reference evidence="1 2" key="1">
    <citation type="submission" date="2019-05" db="EMBL/GenBank/DDBJ databases">
        <title>Another draft genome of Portunus trituberculatus and its Hox gene families provides insights of decapod evolution.</title>
        <authorList>
            <person name="Jeong J.-H."/>
            <person name="Song I."/>
            <person name="Kim S."/>
            <person name="Choi T."/>
            <person name="Kim D."/>
            <person name="Ryu S."/>
            <person name="Kim W."/>
        </authorList>
    </citation>
    <scope>NUCLEOTIDE SEQUENCE [LARGE SCALE GENOMIC DNA]</scope>
    <source>
        <tissue evidence="1">Muscle</tissue>
    </source>
</reference>
<accession>A0A5B7KES4</accession>
<gene>
    <name evidence="1" type="ORF">E2C01_101105</name>
</gene>
<dbReference type="EMBL" id="VSRR010145637">
    <property type="protein sequence ID" value="MPD05366.1"/>
    <property type="molecule type" value="Genomic_DNA"/>
</dbReference>